<dbReference type="EMBL" id="HBER01053831">
    <property type="protein sequence ID" value="CAD8551590.1"/>
    <property type="molecule type" value="Transcribed_RNA"/>
</dbReference>
<gene>
    <name evidence="4" type="ORF">CLEP1334_LOCUS26880</name>
</gene>
<feature type="region of interest" description="Disordered" evidence="2">
    <location>
        <begin position="100"/>
        <end position="192"/>
    </location>
</feature>
<evidence type="ECO:0000313" key="4">
    <source>
        <dbReference type="EMBL" id="CAD8551590.1"/>
    </source>
</evidence>
<sequence length="461" mass="49692">MAEISTRYGRQWRFIAIQCCRPPLGKRPETCVRRTTNRDSTGCVFGNPPTASTYAQAVYTCRLAGLYLCRQSCINKGCNYNGYPVWTRRECDNKMVERLPLGETEPPSPPIPSPPQPTFPPMVPWAPFPPREPGPPFPPSSPPRPTFPPRTPLPSLPPPNSPPSCPPPPPGGPPPPPSPQPPPPPNSPPFSEILEEYNKRLSAGAIVGVIGGIIVGLCCIAAAVKYHSFKYQPMATGFNMAFEGGGTNANTTDDVDYKMLNEGKTSMEAERVQKASAVFSAATLPAPAVPSASLQRVSSAKIKLVPSSVESRAAIKTKQRKMSMQGAADAPHLRRADSSKSWIASASLLFEEIAEFLEELSLKTPAQADEVSLRGETKECSGGAPMQTARANLKAKLVTADKRAQKLKHKMALMQAQHTVAASKLSHRLHTAEELCGAAEELSKLSMHETEDAAEDVDLAT</sequence>
<evidence type="ECO:0000256" key="1">
    <source>
        <dbReference type="SAM" id="Coils"/>
    </source>
</evidence>
<reference evidence="4" key="1">
    <citation type="submission" date="2021-01" db="EMBL/GenBank/DDBJ databases">
        <authorList>
            <person name="Corre E."/>
            <person name="Pelletier E."/>
            <person name="Niang G."/>
            <person name="Scheremetjew M."/>
            <person name="Finn R."/>
            <person name="Kale V."/>
            <person name="Holt S."/>
            <person name="Cochrane G."/>
            <person name="Meng A."/>
            <person name="Brown T."/>
            <person name="Cohen L."/>
        </authorList>
    </citation>
    <scope>NUCLEOTIDE SEQUENCE</scope>
    <source>
        <strain evidence="4">RCC1130</strain>
    </source>
</reference>
<name>A0A7S0JHG8_9EUKA</name>
<dbReference type="AlphaFoldDB" id="A0A7S0JHG8"/>
<keyword evidence="1" id="KW-0175">Coiled coil</keyword>
<keyword evidence="3" id="KW-0812">Transmembrane</keyword>
<protein>
    <submittedName>
        <fullName evidence="4">Uncharacterized protein</fullName>
    </submittedName>
</protein>
<feature type="compositionally biased region" description="Pro residues" evidence="2">
    <location>
        <begin position="106"/>
        <end position="188"/>
    </location>
</feature>
<feature type="coiled-coil region" evidence="1">
    <location>
        <begin position="390"/>
        <end position="417"/>
    </location>
</feature>
<feature type="transmembrane region" description="Helical" evidence="3">
    <location>
        <begin position="201"/>
        <end position="224"/>
    </location>
</feature>
<evidence type="ECO:0000256" key="2">
    <source>
        <dbReference type="SAM" id="MobiDB-lite"/>
    </source>
</evidence>
<evidence type="ECO:0000256" key="3">
    <source>
        <dbReference type="SAM" id="Phobius"/>
    </source>
</evidence>
<organism evidence="4">
    <name type="scientific">Calcidiscus leptoporus</name>
    <dbReference type="NCBI Taxonomy" id="127549"/>
    <lineage>
        <taxon>Eukaryota</taxon>
        <taxon>Haptista</taxon>
        <taxon>Haptophyta</taxon>
        <taxon>Prymnesiophyceae</taxon>
        <taxon>Coccolithales</taxon>
        <taxon>Calcidiscaceae</taxon>
        <taxon>Calcidiscus</taxon>
    </lineage>
</organism>
<proteinExistence type="predicted"/>
<keyword evidence="3" id="KW-0472">Membrane</keyword>
<keyword evidence="3" id="KW-1133">Transmembrane helix</keyword>
<accession>A0A7S0JHG8</accession>